<dbReference type="Proteomes" id="UP000435877">
    <property type="component" value="Unassembled WGS sequence"/>
</dbReference>
<evidence type="ECO:0000313" key="2">
    <source>
        <dbReference type="EMBL" id="CAA0106842.1"/>
    </source>
</evidence>
<evidence type="ECO:0008006" key="5">
    <source>
        <dbReference type="Google" id="ProtNLM"/>
    </source>
</evidence>
<accession>A0A5S9PQ68</accession>
<keyword evidence="3" id="KW-1185">Reference proteome</keyword>
<dbReference type="SUPFAM" id="SSF51905">
    <property type="entry name" value="FAD/NAD(P)-binding domain"/>
    <property type="match status" value="1"/>
</dbReference>
<sequence>MAVVLEADYLVVGAGGMGMAFADEILSHSEATIIIIDKNFSPGGHWNYAYPFVRLHQTSTCYGVNSTELGGDQRDEFGLNKGCYELASGREVVAYFDNVMRRRFLASGRVQYIPMCEYDKNTGTAKNLVSGEIYEFRAKKIVDSTYLNTTVPSQRPPTFELAADTKAVAVNELPRVAPYYDNFVIVGSGKTGMDAVLFLLSNGIDPNRITWVMPADAWMFDRFTVDPGRKFSDPVTQYAIGILECALEAENYRDFYDRLAGRDLIVQLDSTIKPTRWRCATFTQLELEQLRRVKNIVRMGYLEAVTATSMQLSKGTYAVPTNAVFIDCAADGLPKVPEVKVFDGNKITLQTVRMCQQVYSAGFIGNVECNVDASEDRKNELCQPVPLPYLEIDYLRCALLNSKNMGVWLTEPAVVKWINESRTDLFSPLLDFDDPEIAANIQAMGELIQQAIPKMESLLSEGMQGAQ</sequence>
<dbReference type="Gene3D" id="3.50.50.60">
    <property type="entry name" value="FAD/NAD(P)-binding domain"/>
    <property type="match status" value="1"/>
</dbReference>
<dbReference type="OrthoDB" id="9773233at2"/>
<evidence type="ECO:0000313" key="4">
    <source>
        <dbReference type="Proteomes" id="UP000439591"/>
    </source>
</evidence>
<dbReference type="EMBL" id="CACSIK010000002">
    <property type="protein sequence ID" value="CAA0106842.1"/>
    <property type="molecule type" value="Genomic_DNA"/>
</dbReference>
<organism evidence="1 4">
    <name type="scientific">Zhongshania aliphaticivorans</name>
    <dbReference type="NCBI Taxonomy" id="1470434"/>
    <lineage>
        <taxon>Bacteria</taxon>
        <taxon>Pseudomonadati</taxon>
        <taxon>Pseudomonadota</taxon>
        <taxon>Gammaproteobacteria</taxon>
        <taxon>Cellvibrionales</taxon>
        <taxon>Spongiibacteraceae</taxon>
        <taxon>Zhongshania</taxon>
    </lineage>
</organism>
<dbReference type="RefSeq" id="WP_159269691.1">
    <property type="nucleotide sequence ID" value="NZ_CACSIK010000002.1"/>
</dbReference>
<proteinExistence type="predicted"/>
<evidence type="ECO:0000313" key="3">
    <source>
        <dbReference type="Proteomes" id="UP000435877"/>
    </source>
</evidence>
<protein>
    <recommendedName>
        <fullName evidence="5">NAD(P)/FAD-dependent oxidoreductase</fullName>
    </recommendedName>
</protein>
<dbReference type="InterPro" id="IPR036188">
    <property type="entry name" value="FAD/NAD-bd_sf"/>
</dbReference>
<dbReference type="AlphaFoldDB" id="A0A5S9PQ68"/>
<gene>
    <name evidence="2" type="ORF">IHBHHGIJ_02995</name>
    <name evidence="1" type="ORF">KFEGEMFD_02368</name>
</gene>
<evidence type="ECO:0000313" key="1">
    <source>
        <dbReference type="EMBL" id="CAA0106659.1"/>
    </source>
</evidence>
<dbReference type="Proteomes" id="UP000439591">
    <property type="component" value="Unassembled WGS sequence"/>
</dbReference>
<reference evidence="3 4" key="1">
    <citation type="submission" date="2019-11" db="EMBL/GenBank/DDBJ databases">
        <authorList>
            <person name="Holert J."/>
        </authorList>
    </citation>
    <scope>NUCLEOTIDE SEQUENCE [LARGE SCALE GENOMIC DNA]</scope>
    <source>
        <strain evidence="1">BC3_2A</strain>
        <strain evidence="2">SB11_1A</strain>
    </source>
</reference>
<name>A0A5S9PQ68_9GAMM</name>
<dbReference type="EMBL" id="CACSIM010000003">
    <property type="protein sequence ID" value="CAA0106659.1"/>
    <property type="molecule type" value="Genomic_DNA"/>
</dbReference>